<keyword evidence="3 6" id="KW-0812">Transmembrane</keyword>
<feature type="transmembrane region" description="Helical" evidence="6">
    <location>
        <begin position="268"/>
        <end position="287"/>
    </location>
</feature>
<feature type="transmembrane region" description="Helical" evidence="6">
    <location>
        <begin position="376"/>
        <end position="398"/>
    </location>
</feature>
<dbReference type="STRING" id="1073089.A0A1L9S437"/>
<feature type="transmembrane region" description="Helical" evidence="6">
    <location>
        <begin position="444"/>
        <end position="467"/>
    </location>
</feature>
<dbReference type="AlphaFoldDB" id="A0A1L9S437"/>
<dbReference type="InterPro" id="IPR020846">
    <property type="entry name" value="MFS_dom"/>
</dbReference>
<evidence type="ECO:0000256" key="4">
    <source>
        <dbReference type="ARBA" id="ARBA00022989"/>
    </source>
</evidence>
<dbReference type="EMBL" id="KV878209">
    <property type="protein sequence ID" value="OJJ41942.1"/>
    <property type="molecule type" value="Genomic_DNA"/>
</dbReference>
<sequence length="484" mass="53528">MFTNDGATDIKIVDWNGPDDPGNPFNWSTTRKWIMTFAAVFTTFTALMNGTIITVAHDALDQQFAVSETSFPNSYWPVTSWALGGAFFSLIVLPIMEDFGIRTVFLLTHLLFLLFLIPQAVAQNFATLIITRFFAGGCVSIMGNTAAGVIGNVWESEKERTKPVGLWIVAYLAGSSIGPVVGASIFQFLSWRWISYLQLIWFGIMFPFNFVIFQESRDTVILKQRAKKLRAEGEQNAYTRHELEAEPVAQILLTSIQRPLKMLLTESVVFWCAMWSAFTVGTLYLFTQSVEQVFVSLYGWDPVQAGYVQAAVVIGQVVGWPFSLISAHLYFSSASRNTEMPGVPIPEARLYMSIGGGIFGMGGGMFVYAWTSYPNLPWIAPAVGLFMVGAGSVVVAIGIMDYIVDAYSQYAGSVMASCVLGENTFSAFLPLAAMRMYNTLGFQWASTLLGFVSLLLVTAPVCILIWGRTIRQRSPFMQAGEKRN</sequence>
<evidence type="ECO:0000313" key="9">
    <source>
        <dbReference type="Proteomes" id="UP000184383"/>
    </source>
</evidence>
<keyword evidence="5 6" id="KW-0472">Membrane</keyword>
<dbReference type="FunFam" id="1.20.1250.20:FF:000082">
    <property type="entry name" value="MFS multidrug transporter, putative"/>
    <property type="match status" value="1"/>
</dbReference>
<evidence type="ECO:0000256" key="3">
    <source>
        <dbReference type="ARBA" id="ARBA00022692"/>
    </source>
</evidence>
<feature type="transmembrane region" description="Helical" evidence="6">
    <location>
        <begin position="307"/>
        <end position="330"/>
    </location>
</feature>
<dbReference type="GO" id="GO:0022857">
    <property type="term" value="F:transmembrane transporter activity"/>
    <property type="evidence" value="ECO:0007669"/>
    <property type="project" value="InterPro"/>
</dbReference>
<reference evidence="9" key="1">
    <citation type="journal article" date="2017" name="Genome Biol.">
        <title>Comparative genomics reveals high biological diversity and specific adaptations in the industrially and medically important fungal genus Aspergillus.</title>
        <authorList>
            <person name="de Vries R.P."/>
            <person name="Riley R."/>
            <person name="Wiebenga A."/>
            <person name="Aguilar-Osorio G."/>
            <person name="Amillis S."/>
            <person name="Uchima C.A."/>
            <person name="Anderluh G."/>
            <person name="Asadollahi M."/>
            <person name="Askin M."/>
            <person name="Barry K."/>
            <person name="Battaglia E."/>
            <person name="Bayram O."/>
            <person name="Benocci T."/>
            <person name="Braus-Stromeyer S.A."/>
            <person name="Caldana C."/>
            <person name="Canovas D."/>
            <person name="Cerqueira G.C."/>
            <person name="Chen F."/>
            <person name="Chen W."/>
            <person name="Choi C."/>
            <person name="Clum A."/>
            <person name="Dos Santos R.A."/>
            <person name="Damasio A.R."/>
            <person name="Diallinas G."/>
            <person name="Emri T."/>
            <person name="Fekete E."/>
            <person name="Flipphi M."/>
            <person name="Freyberg S."/>
            <person name="Gallo A."/>
            <person name="Gournas C."/>
            <person name="Habgood R."/>
            <person name="Hainaut M."/>
            <person name="Harispe M.L."/>
            <person name="Henrissat B."/>
            <person name="Hilden K.S."/>
            <person name="Hope R."/>
            <person name="Hossain A."/>
            <person name="Karabika E."/>
            <person name="Karaffa L."/>
            <person name="Karanyi Z."/>
            <person name="Krasevec N."/>
            <person name="Kuo A."/>
            <person name="Kusch H."/>
            <person name="LaButti K."/>
            <person name="Lagendijk E.L."/>
            <person name="Lapidus A."/>
            <person name="Levasseur A."/>
            <person name="Lindquist E."/>
            <person name="Lipzen A."/>
            <person name="Logrieco A.F."/>
            <person name="MacCabe A."/>
            <person name="Maekelae M.R."/>
            <person name="Malavazi I."/>
            <person name="Melin P."/>
            <person name="Meyer V."/>
            <person name="Mielnichuk N."/>
            <person name="Miskei M."/>
            <person name="Molnar A.P."/>
            <person name="Mule G."/>
            <person name="Ngan C.Y."/>
            <person name="Orejas M."/>
            <person name="Orosz E."/>
            <person name="Ouedraogo J.P."/>
            <person name="Overkamp K.M."/>
            <person name="Park H.-S."/>
            <person name="Perrone G."/>
            <person name="Piumi F."/>
            <person name="Punt P.J."/>
            <person name="Ram A.F."/>
            <person name="Ramon A."/>
            <person name="Rauscher S."/>
            <person name="Record E."/>
            <person name="Riano-Pachon D.M."/>
            <person name="Robert V."/>
            <person name="Roehrig J."/>
            <person name="Ruller R."/>
            <person name="Salamov A."/>
            <person name="Salih N.S."/>
            <person name="Samson R.A."/>
            <person name="Sandor E."/>
            <person name="Sanguinetti M."/>
            <person name="Schuetze T."/>
            <person name="Sepcic K."/>
            <person name="Shelest E."/>
            <person name="Sherlock G."/>
            <person name="Sophianopoulou V."/>
            <person name="Squina F.M."/>
            <person name="Sun H."/>
            <person name="Susca A."/>
            <person name="Todd R.B."/>
            <person name="Tsang A."/>
            <person name="Unkles S.E."/>
            <person name="van de Wiele N."/>
            <person name="van Rossen-Uffink D."/>
            <person name="Oliveira J.V."/>
            <person name="Vesth T.C."/>
            <person name="Visser J."/>
            <person name="Yu J.-H."/>
            <person name="Zhou M."/>
            <person name="Andersen M.R."/>
            <person name="Archer D.B."/>
            <person name="Baker S.E."/>
            <person name="Benoit I."/>
            <person name="Brakhage A.A."/>
            <person name="Braus G.H."/>
            <person name="Fischer R."/>
            <person name="Frisvad J.C."/>
            <person name="Goldman G.H."/>
            <person name="Houbraken J."/>
            <person name="Oakley B."/>
            <person name="Pocsi I."/>
            <person name="Scazzocchio C."/>
            <person name="Seiboth B."/>
            <person name="vanKuyk P.A."/>
            <person name="Wortman J."/>
            <person name="Dyer P.S."/>
            <person name="Grigoriev I.V."/>
        </authorList>
    </citation>
    <scope>NUCLEOTIDE SEQUENCE [LARGE SCALE GENOMIC DNA]</scope>
    <source>
        <strain evidence="9">DTO 134E9</strain>
    </source>
</reference>
<feature type="transmembrane region" description="Helical" evidence="6">
    <location>
        <begin position="350"/>
        <end position="370"/>
    </location>
</feature>
<dbReference type="Pfam" id="PF07690">
    <property type="entry name" value="MFS_1"/>
    <property type="match status" value="1"/>
</dbReference>
<feature type="transmembrane region" description="Helical" evidence="6">
    <location>
        <begin position="103"/>
        <end position="121"/>
    </location>
</feature>
<protein>
    <recommendedName>
        <fullName evidence="7">Major facilitator superfamily (MFS) profile domain-containing protein</fullName>
    </recommendedName>
</protein>
<feature type="transmembrane region" description="Helical" evidence="6">
    <location>
        <begin position="133"/>
        <end position="154"/>
    </location>
</feature>
<evidence type="ECO:0000256" key="5">
    <source>
        <dbReference type="ARBA" id="ARBA00023136"/>
    </source>
</evidence>
<feature type="transmembrane region" description="Helical" evidence="6">
    <location>
        <begin position="166"/>
        <end position="187"/>
    </location>
</feature>
<feature type="transmembrane region" description="Helical" evidence="6">
    <location>
        <begin position="193"/>
        <end position="213"/>
    </location>
</feature>
<feature type="transmembrane region" description="Helical" evidence="6">
    <location>
        <begin position="75"/>
        <end position="96"/>
    </location>
</feature>
<accession>A0A1L9S437</accession>
<evidence type="ECO:0000256" key="1">
    <source>
        <dbReference type="ARBA" id="ARBA00004651"/>
    </source>
</evidence>
<dbReference type="InterPro" id="IPR036259">
    <property type="entry name" value="MFS_trans_sf"/>
</dbReference>
<proteinExistence type="inferred from homology"/>
<feature type="domain" description="Major facilitator superfamily (MFS) profile" evidence="7">
    <location>
        <begin position="35"/>
        <end position="470"/>
    </location>
</feature>
<comment type="subcellular location">
    <subcellularLocation>
        <location evidence="1">Cell membrane</location>
        <topology evidence="1">Multi-pass membrane protein</topology>
    </subcellularLocation>
</comment>
<dbReference type="PANTHER" id="PTHR23502:SF52">
    <property type="entry name" value="MULTIDRUG TRANSPORTER, PUTATIVE (AFU_ORTHOLOGUE AFUA_2G17730)-RELATED"/>
    <property type="match status" value="1"/>
</dbReference>
<dbReference type="GeneID" id="63755157"/>
<keyword evidence="9" id="KW-1185">Reference proteome</keyword>
<feature type="transmembrane region" description="Helical" evidence="6">
    <location>
        <begin position="410"/>
        <end position="432"/>
    </location>
</feature>
<evidence type="ECO:0000256" key="2">
    <source>
        <dbReference type="ARBA" id="ARBA00008335"/>
    </source>
</evidence>
<dbReference type="PANTHER" id="PTHR23502">
    <property type="entry name" value="MAJOR FACILITATOR SUPERFAMILY"/>
    <property type="match status" value="1"/>
</dbReference>
<dbReference type="Proteomes" id="UP000184383">
    <property type="component" value="Unassembled WGS sequence"/>
</dbReference>
<dbReference type="Gene3D" id="1.20.1250.20">
    <property type="entry name" value="MFS general substrate transporter like domains"/>
    <property type="match status" value="1"/>
</dbReference>
<evidence type="ECO:0000256" key="6">
    <source>
        <dbReference type="SAM" id="Phobius"/>
    </source>
</evidence>
<feature type="transmembrane region" description="Helical" evidence="6">
    <location>
        <begin position="33"/>
        <end position="55"/>
    </location>
</feature>
<organism evidence="8 9">
    <name type="scientific">Aspergillus wentii DTO 134E9</name>
    <dbReference type="NCBI Taxonomy" id="1073089"/>
    <lineage>
        <taxon>Eukaryota</taxon>
        <taxon>Fungi</taxon>
        <taxon>Dikarya</taxon>
        <taxon>Ascomycota</taxon>
        <taxon>Pezizomycotina</taxon>
        <taxon>Eurotiomycetes</taxon>
        <taxon>Eurotiomycetidae</taxon>
        <taxon>Eurotiales</taxon>
        <taxon>Aspergillaceae</taxon>
        <taxon>Aspergillus</taxon>
        <taxon>Aspergillus subgen. Cremei</taxon>
    </lineage>
</organism>
<dbReference type="VEuPathDB" id="FungiDB:ASPWEDRAFT_733119"/>
<keyword evidence="4 6" id="KW-1133">Transmembrane helix</keyword>
<dbReference type="OrthoDB" id="5403280at2759"/>
<evidence type="ECO:0000259" key="7">
    <source>
        <dbReference type="PROSITE" id="PS50850"/>
    </source>
</evidence>
<evidence type="ECO:0000313" key="8">
    <source>
        <dbReference type="EMBL" id="OJJ41942.1"/>
    </source>
</evidence>
<dbReference type="PROSITE" id="PS50850">
    <property type="entry name" value="MFS"/>
    <property type="match status" value="1"/>
</dbReference>
<dbReference type="SUPFAM" id="SSF103473">
    <property type="entry name" value="MFS general substrate transporter"/>
    <property type="match status" value="1"/>
</dbReference>
<comment type="similarity">
    <text evidence="2">Belongs to the major facilitator superfamily.</text>
</comment>
<name>A0A1L9S437_ASPWE</name>
<dbReference type="GO" id="GO:0005886">
    <property type="term" value="C:plasma membrane"/>
    <property type="evidence" value="ECO:0007669"/>
    <property type="project" value="UniProtKB-SubCell"/>
</dbReference>
<dbReference type="RefSeq" id="XP_040695618.1">
    <property type="nucleotide sequence ID" value="XM_040839309.1"/>
</dbReference>
<gene>
    <name evidence="8" type="ORF">ASPWEDRAFT_733119</name>
</gene>
<dbReference type="InterPro" id="IPR011701">
    <property type="entry name" value="MFS"/>
</dbReference>